<dbReference type="OrthoDB" id="10616713at2759"/>
<comment type="caution">
    <text evidence="3">The sequence shown here is derived from an EMBL/GenBank/DDBJ whole genome shotgun (WGS) entry which is preliminary data.</text>
</comment>
<evidence type="ECO:0000256" key="2">
    <source>
        <dbReference type="SAM" id="MobiDB-lite"/>
    </source>
</evidence>
<evidence type="ECO:0000313" key="4">
    <source>
        <dbReference type="Proteomes" id="UP000324767"/>
    </source>
</evidence>
<feature type="compositionally biased region" description="Basic and acidic residues" evidence="2">
    <location>
        <begin position="206"/>
        <end position="218"/>
    </location>
</feature>
<name>A0A5M8PU59_9LECA</name>
<sequence length="227" mass="24977">MASDSSSQSWATQSWVTESLSSSPVSLSRTSSPWPWQLRISSAGSSESGDFASTTASIPPSPTSVPLPPASPSELATPEPVHPIIHLKAELEEILDYQRKLRNDSRYVQSRLYSAEYKFGPHLIRAAQTRDVPYPWIPVERNLEEDAAELEARRRELVCEIAELMNHEINEIKNADTARGKSNSESEHKLEKTGEGDDEAGSNKGSETEENRNGKGGDESSLDAVEL</sequence>
<feature type="coiled-coil region" evidence="1">
    <location>
        <begin position="140"/>
        <end position="167"/>
    </location>
</feature>
<reference evidence="3 4" key="1">
    <citation type="submission" date="2019-09" db="EMBL/GenBank/DDBJ databases">
        <title>The hologenome of the rock-dwelling lichen Lasallia pustulata.</title>
        <authorList>
            <person name="Greshake Tzovaras B."/>
            <person name="Segers F."/>
            <person name="Bicker A."/>
            <person name="Dal Grande F."/>
            <person name="Otte J."/>
            <person name="Hankeln T."/>
            <person name="Schmitt I."/>
            <person name="Ebersberger I."/>
        </authorList>
    </citation>
    <scope>NUCLEOTIDE SEQUENCE [LARGE SCALE GENOMIC DNA]</scope>
    <source>
        <strain evidence="3">A1-1</strain>
    </source>
</reference>
<dbReference type="EMBL" id="VXIT01000005">
    <property type="protein sequence ID" value="KAA6412924.1"/>
    <property type="molecule type" value="Genomic_DNA"/>
</dbReference>
<feature type="compositionally biased region" description="Polar residues" evidence="2">
    <location>
        <begin position="39"/>
        <end position="52"/>
    </location>
</feature>
<protein>
    <submittedName>
        <fullName evidence="3">Uncharacterized protein</fullName>
    </submittedName>
</protein>
<accession>A0A5M8PU59</accession>
<feature type="region of interest" description="Disordered" evidence="2">
    <location>
        <begin position="173"/>
        <end position="227"/>
    </location>
</feature>
<feature type="compositionally biased region" description="Basic and acidic residues" evidence="2">
    <location>
        <begin position="173"/>
        <end position="195"/>
    </location>
</feature>
<feature type="region of interest" description="Disordered" evidence="2">
    <location>
        <begin position="1"/>
        <end position="78"/>
    </location>
</feature>
<evidence type="ECO:0000256" key="1">
    <source>
        <dbReference type="SAM" id="Coils"/>
    </source>
</evidence>
<evidence type="ECO:0000313" key="3">
    <source>
        <dbReference type="EMBL" id="KAA6412924.1"/>
    </source>
</evidence>
<organism evidence="3 4">
    <name type="scientific">Lasallia pustulata</name>
    <dbReference type="NCBI Taxonomy" id="136370"/>
    <lineage>
        <taxon>Eukaryota</taxon>
        <taxon>Fungi</taxon>
        <taxon>Dikarya</taxon>
        <taxon>Ascomycota</taxon>
        <taxon>Pezizomycotina</taxon>
        <taxon>Lecanoromycetes</taxon>
        <taxon>OSLEUM clade</taxon>
        <taxon>Umbilicariomycetidae</taxon>
        <taxon>Umbilicariales</taxon>
        <taxon>Umbilicariaceae</taxon>
        <taxon>Lasallia</taxon>
    </lineage>
</organism>
<keyword evidence="1" id="KW-0175">Coiled coil</keyword>
<feature type="compositionally biased region" description="Pro residues" evidence="2">
    <location>
        <begin position="59"/>
        <end position="71"/>
    </location>
</feature>
<feature type="compositionally biased region" description="Low complexity" evidence="2">
    <location>
        <begin position="1"/>
        <end position="34"/>
    </location>
</feature>
<dbReference type="Proteomes" id="UP000324767">
    <property type="component" value="Unassembled WGS sequence"/>
</dbReference>
<gene>
    <name evidence="3" type="ORF">FRX48_03917</name>
</gene>
<proteinExistence type="predicted"/>
<dbReference type="AlphaFoldDB" id="A0A5M8PU59"/>